<evidence type="ECO:0000313" key="9">
    <source>
        <dbReference type="Proteomes" id="UP000307943"/>
    </source>
</evidence>
<dbReference type="GO" id="GO:1901678">
    <property type="term" value="P:iron coordination entity transport"/>
    <property type="evidence" value="ECO:0007669"/>
    <property type="project" value="UniProtKB-ARBA"/>
</dbReference>
<sequence>MRNMNITKRIGIHLVLMLLIVWAAACDNGKEQAGQVQSDSASSTATTSDGSRQQTEGTDRKPGNEKVGSPEQKRSYTHNFGTIEVSATPKRIVGIYMDDFLLALGVKPLTQTMYGKRHLPYLQDRIGDLPVISPGGINLELILEENPDLILLAYPTYAQEGRYELFSKIAPTYVFTGEDNWRQTLLTVADVIGKPEQAESWLNEYERKVAAARDSLKKAIGDETVMFIRFTRAERIQIYGGPSNFSADVLYQDLGLKPSELVKKLAWGEENSAPVISAELISQFDADHIFITYDTPTNEDAQEFKNHPLWRNIPAVKKGNLHEVEMFHWMNDGPIANSMKVDDVLKALLK</sequence>
<organism evidence="8 9">
    <name type="scientific">Paenibacillus hemerocallicola</name>
    <dbReference type="NCBI Taxonomy" id="1172614"/>
    <lineage>
        <taxon>Bacteria</taxon>
        <taxon>Bacillati</taxon>
        <taxon>Bacillota</taxon>
        <taxon>Bacilli</taxon>
        <taxon>Bacillales</taxon>
        <taxon>Paenibacillaceae</taxon>
        <taxon>Paenibacillus</taxon>
    </lineage>
</organism>
<dbReference type="PROSITE" id="PS51257">
    <property type="entry name" value="PROKAR_LIPOPROTEIN"/>
    <property type="match status" value="1"/>
</dbReference>
<dbReference type="EMBL" id="VDCQ01000049">
    <property type="protein sequence ID" value="TNJ63024.1"/>
    <property type="molecule type" value="Genomic_DNA"/>
</dbReference>
<evidence type="ECO:0000256" key="2">
    <source>
        <dbReference type="ARBA" id="ARBA00008814"/>
    </source>
</evidence>
<comment type="similarity">
    <text evidence="2">Belongs to the bacterial solute-binding protein 8 family.</text>
</comment>
<evidence type="ECO:0000256" key="4">
    <source>
        <dbReference type="ARBA" id="ARBA00022729"/>
    </source>
</evidence>
<dbReference type="AlphaFoldDB" id="A0A5C4T1W2"/>
<dbReference type="Pfam" id="PF01497">
    <property type="entry name" value="Peripla_BP_2"/>
    <property type="match status" value="1"/>
</dbReference>
<keyword evidence="3" id="KW-0813">Transport</keyword>
<accession>A0A5C4T1W2</accession>
<protein>
    <recommendedName>
        <fullName evidence="7">Fe/B12 periplasmic-binding domain-containing protein</fullName>
    </recommendedName>
</protein>
<evidence type="ECO:0000256" key="3">
    <source>
        <dbReference type="ARBA" id="ARBA00022448"/>
    </source>
</evidence>
<dbReference type="Proteomes" id="UP000307943">
    <property type="component" value="Unassembled WGS sequence"/>
</dbReference>
<proteinExistence type="inferred from homology"/>
<evidence type="ECO:0000256" key="6">
    <source>
        <dbReference type="SAM" id="SignalP"/>
    </source>
</evidence>
<feature type="chain" id="PRO_5023045869" description="Fe/B12 periplasmic-binding domain-containing protein" evidence="6">
    <location>
        <begin position="26"/>
        <end position="350"/>
    </location>
</feature>
<evidence type="ECO:0000313" key="8">
    <source>
        <dbReference type="EMBL" id="TNJ63024.1"/>
    </source>
</evidence>
<dbReference type="PANTHER" id="PTHR30532:SF26">
    <property type="entry name" value="IRON(3+)-HYDROXAMATE-BINDING PROTEIN FHUD"/>
    <property type="match status" value="1"/>
</dbReference>
<dbReference type="GO" id="GO:0030288">
    <property type="term" value="C:outer membrane-bounded periplasmic space"/>
    <property type="evidence" value="ECO:0007669"/>
    <property type="project" value="TreeGrafter"/>
</dbReference>
<feature type="region of interest" description="Disordered" evidence="5">
    <location>
        <begin position="33"/>
        <end position="75"/>
    </location>
</feature>
<dbReference type="SUPFAM" id="SSF53807">
    <property type="entry name" value="Helical backbone' metal receptor"/>
    <property type="match status" value="1"/>
</dbReference>
<name>A0A5C4T1W2_9BACL</name>
<gene>
    <name evidence="8" type="ORF">FE784_27460</name>
</gene>
<dbReference type="PROSITE" id="PS50983">
    <property type="entry name" value="FE_B12_PBP"/>
    <property type="match status" value="1"/>
</dbReference>
<dbReference type="InterPro" id="IPR002491">
    <property type="entry name" value="ABC_transptr_periplasmic_BD"/>
</dbReference>
<keyword evidence="9" id="KW-1185">Reference proteome</keyword>
<feature type="signal peptide" evidence="6">
    <location>
        <begin position="1"/>
        <end position="25"/>
    </location>
</feature>
<comment type="subcellular location">
    <subcellularLocation>
        <location evidence="1">Cell envelope</location>
    </subcellularLocation>
</comment>
<evidence type="ECO:0000259" key="7">
    <source>
        <dbReference type="PROSITE" id="PS50983"/>
    </source>
</evidence>
<keyword evidence="4 6" id="KW-0732">Signal</keyword>
<feature type="compositionally biased region" description="Low complexity" evidence="5">
    <location>
        <begin position="38"/>
        <end position="49"/>
    </location>
</feature>
<dbReference type="OrthoDB" id="2417096at2"/>
<dbReference type="InterPro" id="IPR051313">
    <property type="entry name" value="Bact_iron-sidero_bind"/>
</dbReference>
<evidence type="ECO:0000256" key="5">
    <source>
        <dbReference type="SAM" id="MobiDB-lite"/>
    </source>
</evidence>
<comment type="caution">
    <text evidence="8">The sequence shown here is derived from an EMBL/GenBank/DDBJ whole genome shotgun (WGS) entry which is preliminary data.</text>
</comment>
<evidence type="ECO:0000256" key="1">
    <source>
        <dbReference type="ARBA" id="ARBA00004196"/>
    </source>
</evidence>
<feature type="domain" description="Fe/B12 periplasmic-binding" evidence="7">
    <location>
        <begin position="89"/>
        <end position="350"/>
    </location>
</feature>
<reference evidence="8 9" key="1">
    <citation type="submission" date="2019-05" db="EMBL/GenBank/DDBJ databases">
        <title>We sequenced the genome of Paenibacillus hemerocallicola KCTC 33185 for further insight into its adaptation and study the phylogeny of Paenibacillus.</title>
        <authorList>
            <person name="Narsing Rao M.P."/>
        </authorList>
    </citation>
    <scope>NUCLEOTIDE SEQUENCE [LARGE SCALE GENOMIC DNA]</scope>
    <source>
        <strain evidence="8 9">KCTC 33185</strain>
    </source>
</reference>
<dbReference type="PANTHER" id="PTHR30532">
    <property type="entry name" value="IRON III DICITRATE-BINDING PERIPLASMIC PROTEIN"/>
    <property type="match status" value="1"/>
</dbReference>
<dbReference type="Gene3D" id="3.40.50.1980">
    <property type="entry name" value="Nitrogenase molybdenum iron protein domain"/>
    <property type="match status" value="2"/>
</dbReference>